<dbReference type="SUPFAM" id="SSF57959">
    <property type="entry name" value="Leucine zipper domain"/>
    <property type="match status" value="1"/>
</dbReference>
<dbReference type="CDD" id="cd00130">
    <property type="entry name" value="PAS"/>
    <property type="match status" value="1"/>
</dbReference>
<dbReference type="eggNOG" id="ENOG502QV4B">
    <property type="taxonomic scope" value="Eukaryota"/>
</dbReference>
<name>K3WD31_GLOUD</name>
<feature type="region of interest" description="Disordered" evidence="1">
    <location>
        <begin position="253"/>
        <end position="273"/>
    </location>
</feature>
<reference evidence="3" key="3">
    <citation type="submission" date="2015-02" db="UniProtKB">
        <authorList>
            <consortium name="EnsemblProtists"/>
        </authorList>
    </citation>
    <scope>IDENTIFICATION</scope>
    <source>
        <strain evidence="3">DAOM BR144</strain>
    </source>
</reference>
<sequence length="401" mass="44074">MDFTSPSEADVDMMQDDSMLGFGHQHLQQQQQPQHMGSLVIDTQQNFASPFAPELIPGLAPGALQPPNGQNTFPASVEAYAMAMGIKLEGGPDELPPSTPLAHMQAPVNAFNLQPASDMAKIQANAAYFDDLYRRAGSEMDLSSGANPTSMTLPAGIGSGMNSFVGANSVAAANFGRSNDLEFGDMNRLYNPGAYGGGAPLQMHKPGAIGLDKFAPRIMQHDGSMISQTLSPEMLATMNNGHNFDNLNEEEKQAMMKEEKSRERNRDHSRKSRLRKKEFVESLKHEVSQLQIYQQICEQCLDLIALVNQDAIFMYSSAAYSRVLGYQGHQLIAGQTSFLDLVHPENVQEVRSVFQKFSALGESKKFQFRIKSVEGEYFRAETSACMTDKGVVCSTRVDRDV</sequence>
<dbReference type="SMART" id="SM00091">
    <property type="entry name" value="PAS"/>
    <property type="match status" value="1"/>
</dbReference>
<evidence type="ECO:0000313" key="3">
    <source>
        <dbReference type="EnsemblProtists" id="PYU1_T002872"/>
    </source>
</evidence>
<dbReference type="InterPro" id="IPR035965">
    <property type="entry name" value="PAS-like_dom_sf"/>
</dbReference>
<dbReference type="Pfam" id="PF08447">
    <property type="entry name" value="PAS_3"/>
    <property type="match status" value="1"/>
</dbReference>
<protein>
    <recommendedName>
        <fullName evidence="2">PAS domain-containing protein</fullName>
    </recommendedName>
</protein>
<dbReference type="Gene3D" id="3.30.450.20">
    <property type="entry name" value="PAS domain"/>
    <property type="match status" value="1"/>
</dbReference>
<reference evidence="4" key="2">
    <citation type="submission" date="2010-04" db="EMBL/GenBank/DDBJ databases">
        <authorList>
            <person name="Buell R."/>
            <person name="Hamilton J."/>
            <person name="Hostetler J."/>
        </authorList>
    </citation>
    <scope>NUCLEOTIDE SEQUENCE [LARGE SCALE GENOMIC DNA]</scope>
    <source>
        <strain evidence="4">DAOM:BR144</strain>
    </source>
</reference>
<evidence type="ECO:0000256" key="1">
    <source>
        <dbReference type="SAM" id="MobiDB-lite"/>
    </source>
</evidence>
<proteinExistence type="predicted"/>
<dbReference type="Proteomes" id="UP000019132">
    <property type="component" value="Unassembled WGS sequence"/>
</dbReference>
<reference evidence="4" key="1">
    <citation type="journal article" date="2010" name="Genome Biol.">
        <title>Genome sequence of the necrotrophic plant pathogen Pythium ultimum reveals original pathogenicity mechanisms and effector repertoire.</title>
        <authorList>
            <person name="Levesque C.A."/>
            <person name="Brouwer H."/>
            <person name="Cano L."/>
            <person name="Hamilton J.P."/>
            <person name="Holt C."/>
            <person name="Huitema E."/>
            <person name="Raffaele S."/>
            <person name="Robideau G.P."/>
            <person name="Thines M."/>
            <person name="Win J."/>
            <person name="Zerillo M.M."/>
            <person name="Beakes G.W."/>
            <person name="Boore J.L."/>
            <person name="Busam D."/>
            <person name="Dumas B."/>
            <person name="Ferriera S."/>
            <person name="Fuerstenberg S.I."/>
            <person name="Gachon C.M."/>
            <person name="Gaulin E."/>
            <person name="Govers F."/>
            <person name="Grenville-Briggs L."/>
            <person name="Horner N."/>
            <person name="Hostetler J."/>
            <person name="Jiang R.H."/>
            <person name="Johnson J."/>
            <person name="Krajaejun T."/>
            <person name="Lin H."/>
            <person name="Meijer H.J."/>
            <person name="Moore B."/>
            <person name="Morris P."/>
            <person name="Phuntmart V."/>
            <person name="Puiu D."/>
            <person name="Shetty J."/>
            <person name="Stajich J.E."/>
            <person name="Tripathy S."/>
            <person name="Wawra S."/>
            <person name="van West P."/>
            <person name="Whitty B.R."/>
            <person name="Coutinho P.M."/>
            <person name="Henrissat B."/>
            <person name="Martin F."/>
            <person name="Thomas P.D."/>
            <person name="Tyler B.M."/>
            <person name="De Vries R.P."/>
            <person name="Kamoun S."/>
            <person name="Yandell M."/>
            <person name="Tisserat N."/>
            <person name="Buell C.R."/>
        </authorList>
    </citation>
    <scope>NUCLEOTIDE SEQUENCE</scope>
    <source>
        <strain evidence="4">DAOM:BR144</strain>
    </source>
</reference>
<dbReference type="InterPro" id="IPR000014">
    <property type="entry name" value="PAS"/>
</dbReference>
<dbReference type="VEuPathDB" id="FungiDB:PYU1_G002869"/>
<dbReference type="OMA" id="DRNDAMD"/>
<feature type="domain" description="PAS" evidence="2">
    <location>
        <begin position="289"/>
        <end position="361"/>
    </location>
</feature>
<evidence type="ECO:0000259" key="2">
    <source>
        <dbReference type="PROSITE" id="PS50112"/>
    </source>
</evidence>
<dbReference type="PROSITE" id="PS50112">
    <property type="entry name" value="PAS"/>
    <property type="match status" value="1"/>
</dbReference>
<dbReference type="STRING" id="431595.K3WD31"/>
<evidence type="ECO:0000313" key="4">
    <source>
        <dbReference type="Proteomes" id="UP000019132"/>
    </source>
</evidence>
<organism evidence="3 4">
    <name type="scientific">Globisporangium ultimum (strain ATCC 200006 / CBS 805.95 / DAOM BR144)</name>
    <name type="common">Pythium ultimum</name>
    <dbReference type="NCBI Taxonomy" id="431595"/>
    <lineage>
        <taxon>Eukaryota</taxon>
        <taxon>Sar</taxon>
        <taxon>Stramenopiles</taxon>
        <taxon>Oomycota</taxon>
        <taxon>Peronosporomycetes</taxon>
        <taxon>Pythiales</taxon>
        <taxon>Pythiaceae</taxon>
        <taxon>Globisporangium</taxon>
    </lineage>
</organism>
<dbReference type="NCBIfam" id="TIGR00229">
    <property type="entry name" value="sensory_box"/>
    <property type="match status" value="1"/>
</dbReference>
<dbReference type="GO" id="GO:0003700">
    <property type="term" value="F:DNA-binding transcription factor activity"/>
    <property type="evidence" value="ECO:0007669"/>
    <property type="project" value="InterPro"/>
</dbReference>
<dbReference type="EnsemblProtists" id="PYU1_T002872">
    <property type="protein sequence ID" value="PYU1_T002872"/>
    <property type="gene ID" value="PYU1_G002869"/>
</dbReference>
<dbReference type="AlphaFoldDB" id="K3WD31"/>
<dbReference type="InterPro" id="IPR013655">
    <property type="entry name" value="PAS_fold_3"/>
</dbReference>
<accession>K3WD31</accession>
<dbReference type="InterPro" id="IPR046347">
    <property type="entry name" value="bZIP_sf"/>
</dbReference>
<dbReference type="HOGENOM" id="CLU_060038_0_0_1"/>
<dbReference type="InParanoid" id="K3WD31"/>
<dbReference type="Gene3D" id="1.20.5.170">
    <property type="match status" value="1"/>
</dbReference>
<feature type="compositionally biased region" description="Basic and acidic residues" evidence="1">
    <location>
        <begin position="253"/>
        <end position="266"/>
    </location>
</feature>
<keyword evidence="4" id="KW-1185">Reference proteome</keyword>
<dbReference type="EMBL" id="GL376628">
    <property type="status" value="NOT_ANNOTATED_CDS"/>
    <property type="molecule type" value="Genomic_DNA"/>
</dbReference>
<dbReference type="CDD" id="cd14809">
    <property type="entry name" value="bZIP_AUREO-like"/>
    <property type="match status" value="1"/>
</dbReference>
<dbReference type="SUPFAM" id="SSF55785">
    <property type="entry name" value="PYP-like sensor domain (PAS domain)"/>
    <property type="match status" value="1"/>
</dbReference>